<dbReference type="GO" id="GO:0003676">
    <property type="term" value="F:nucleic acid binding"/>
    <property type="evidence" value="ECO:0007669"/>
    <property type="project" value="InterPro"/>
</dbReference>
<organism evidence="1 2">
    <name type="scientific">Kocuria coralli</name>
    <dbReference type="NCBI Taxonomy" id="1461025"/>
    <lineage>
        <taxon>Bacteria</taxon>
        <taxon>Bacillati</taxon>
        <taxon>Actinomycetota</taxon>
        <taxon>Actinomycetes</taxon>
        <taxon>Micrococcales</taxon>
        <taxon>Micrococcaceae</taxon>
        <taxon>Kocuria</taxon>
    </lineage>
</organism>
<dbReference type="Gene3D" id="3.40.1350.10">
    <property type="match status" value="1"/>
</dbReference>
<gene>
    <name evidence="1" type="ORF">FCK90_06925</name>
</gene>
<proteinExistence type="predicted"/>
<accession>A0A5J5KY18</accession>
<evidence type="ECO:0000313" key="1">
    <source>
        <dbReference type="EMBL" id="KAA9394544.1"/>
    </source>
</evidence>
<dbReference type="Proteomes" id="UP000325957">
    <property type="component" value="Unassembled WGS sequence"/>
</dbReference>
<reference evidence="1 2" key="1">
    <citation type="submission" date="2019-05" db="EMBL/GenBank/DDBJ databases">
        <title>Kocuria coralli sp. nov., a novel actinobacterium isolated from coral reef seawater.</title>
        <authorList>
            <person name="Li J."/>
        </authorList>
    </citation>
    <scope>NUCLEOTIDE SEQUENCE [LARGE SCALE GENOMIC DNA]</scope>
    <source>
        <strain evidence="1 2">SCSIO 13007</strain>
    </source>
</reference>
<dbReference type="AlphaFoldDB" id="A0A5J5KY18"/>
<comment type="caution">
    <text evidence="1">The sequence shown here is derived from an EMBL/GenBank/DDBJ whole genome shotgun (WGS) entry which is preliminary data.</text>
</comment>
<dbReference type="RefSeq" id="WP_158033567.1">
    <property type="nucleotide sequence ID" value="NZ_ML708615.1"/>
</dbReference>
<protein>
    <recommendedName>
        <fullName evidence="3">DUF91 domain-containing protein</fullName>
    </recommendedName>
</protein>
<dbReference type="EMBL" id="SZWF01000006">
    <property type="protein sequence ID" value="KAA9394544.1"/>
    <property type="molecule type" value="Genomic_DNA"/>
</dbReference>
<dbReference type="InterPro" id="IPR011856">
    <property type="entry name" value="tRNA_endonuc-like_dom_sf"/>
</dbReference>
<dbReference type="OrthoDB" id="570199at2"/>
<name>A0A5J5KY18_9MICC</name>
<keyword evidence="2" id="KW-1185">Reference proteome</keyword>
<evidence type="ECO:0008006" key="3">
    <source>
        <dbReference type="Google" id="ProtNLM"/>
    </source>
</evidence>
<sequence length="366" mass="41546">MPIEMGVWRLDEDKPRRLPFGHLPSEAELESFLEQDSSLLGQQLLVIGRQVRTSYNKWIDLLAMDSDGNLHLLELKRDRTPREVVAQILDYGLWATGLDREFIIDLANRHFQEIETNLEFEQAFSELFGAPAPDELNKDLAMTIVASGLDESSERIVTYLRGFGVPINAVFFSYLEDGERRYLARSWLASDAESSDQDSGRKVSKRAAWNGQDWFVTFSDDNARDWEDARRFGFVSAGGGQWYSRTLRSLPVGARVFVHVPKHGYVGVGETIGEAVPFSDAQVNVEGSWTPLADHDLTGKYQHVQGDPSTADEFSEYIVPVRWETTVPKSQAYWEKGMFANQNSAGKLRQKFTLDRLASHFNLEQE</sequence>
<evidence type="ECO:0000313" key="2">
    <source>
        <dbReference type="Proteomes" id="UP000325957"/>
    </source>
</evidence>